<protein>
    <submittedName>
        <fullName evidence="2">Uncharacterized protein</fullName>
    </submittedName>
</protein>
<name>A0AAV9ZHC8_9AGAR</name>
<accession>A0AAV9ZHC8</accession>
<evidence type="ECO:0000313" key="2">
    <source>
        <dbReference type="EMBL" id="KAK6981745.1"/>
    </source>
</evidence>
<comment type="caution">
    <text evidence="2">The sequence shown here is derived from an EMBL/GenBank/DDBJ whole genome shotgun (WGS) entry which is preliminary data.</text>
</comment>
<evidence type="ECO:0000256" key="1">
    <source>
        <dbReference type="SAM" id="MobiDB-lite"/>
    </source>
</evidence>
<dbReference type="AlphaFoldDB" id="A0AAV9ZHC8"/>
<dbReference type="Gene3D" id="3.60.130.30">
    <property type="match status" value="1"/>
</dbReference>
<proteinExistence type="predicted"/>
<keyword evidence="3" id="KW-1185">Reference proteome</keyword>
<organism evidence="2 3">
    <name type="scientific">Favolaschia claudopus</name>
    <dbReference type="NCBI Taxonomy" id="2862362"/>
    <lineage>
        <taxon>Eukaryota</taxon>
        <taxon>Fungi</taxon>
        <taxon>Dikarya</taxon>
        <taxon>Basidiomycota</taxon>
        <taxon>Agaricomycotina</taxon>
        <taxon>Agaricomycetes</taxon>
        <taxon>Agaricomycetidae</taxon>
        <taxon>Agaricales</taxon>
        <taxon>Marasmiineae</taxon>
        <taxon>Mycenaceae</taxon>
        <taxon>Favolaschia</taxon>
    </lineage>
</organism>
<sequence length="289" mass="31091">MLDQLQSLRDWSGSHGKAPHQSEDARITAPLNDKGIPEGALKVMGKATPRSGSHRINAAIALKEQDLGETDAIRRSTISCAASLGYGPTLGGLAGGNGGGGGGGGGLGGRRVEGGGRVNFQDRMPRQSKELRENHEEYALLADAFADFFDLIRVAEMQLKTYLPDQYDNIKIVAESLPMGGSSPAYPFTGFVLNISSCTWAHRDGDKIMCFVIPLGKFKGGQLGQLETRFCFDLQMGDVLAFPSCDITHFNCHFTGSRVTVVLHTDPKGDAWVKNCNGWPAHVVRNNDA</sequence>
<gene>
    <name evidence="2" type="ORF">R3P38DRAFT_2807941</name>
</gene>
<evidence type="ECO:0000313" key="3">
    <source>
        <dbReference type="Proteomes" id="UP001362999"/>
    </source>
</evidence>
<dbReference type="EMBL" id="JAWWNJ010000148">
    <property type="protein sequence ID" value="KAK6981745.1"/>
    <property type="molecule type" value="Genomic_DNA"/>
</dbReference>
<reference evidence="2 3" key="1">
    <citation type="journal article" date="2024" name="J Genomics">
        <title>Draft genome sequencing and assembly of Favolaschia claudopus CIRM-BRFM 2984 isolated from oak limbs.</title>
        <authorList>
            <person name="Navarro D."/>
            <person name="Drula E."/>
            <person name="Chaduli D."/>
            <person name="Cazenave R."/>
            <person name="Ahrendt S."/>
            <person name="Wang J."/>
            <person name="Lipzen A."/>
            <person name="Daum C."/>
            <person name="Barry K."/>
            <person name="Grigoriev I.V."/>
            <person name="Favel A."/>
            <person name="Rosso M.N."/>
            <person name="Martin F."/>
        </authorList>
    </citation>
    <scope>NUCLEOTIDE SEQUENCE [LARGE SCALE GENOMIC DNA]</scope>
    <source>
        <strain evidence="2 3">CIRM-BRFM 2984</strain>
    </source>
</reference>
<dbReference type="Proteomes" id="UP001362999">
    <property type="component" value="Unassembled WGS sequence"/>
</dbReference>
<feature type="region of interest" description="Disordered" evidence="1">
    <location>
        <begin position="1"/>
        <end position="33"/>
    </location>
</feature>